<evidence type="ECO:0000256" key="9">
    <source>
        <dbReference type="HAMAP-Rule" id="MF_01595"/>
    </source>
</evidence>
<keyword evidence="4 9" id="KW-0808">Transferase</keyword>
<keyword evidence="7 9" id="KW-0460">Magnesium</keyword>
<dbReference type="EMBL" id="LUKE01000002">
    <property type="protein sequence ID" value="KYG64912.1"/>
    <property type="molecule type" value="Genomic_DNA"/>
</dbReference>
<dbReference type="InterPro" id="IPR036345">
    <property type="entry name" value="ExoRNase_PH_dom2_sf"/>
</dbReference>
<dbReference type="Gene3D" id="3.30.1370.10">
    <property type="entry name" value="K Homology domain, type 1"/>
    <property type="match status" value="1"/>
</dbReference>
<dbReference type="SMART" id="SM00322">
    <property type="entry name" value="KH"/>
    <property type="match status" value="1"/>
</dbReference>
<keyword evidence="13" id="KW-1185">Reference proteome</keyword>
<keyword evidence="3 9" id="KW-0963">Cytoplasm</keyword>
<dbReference type="GO" id="GO:0006402">
    <property type="term" value="P:mRNA catabolic process"/>
    <property type="evidence" value="ECO:0007669"/>
    <property type="project" value="UniProtKB-UniRule"/>
</dbReference>
<proteinExistence type="inferred from homology"/>
<dbReference type="InterPro" id="IPR036612">
    <property type="entry name" value="KH_dom_type_1_sf"/>
</dbReference>
<keyword evidence="5 9" id="KW-0548">Nucleotidyltransferase</keyword>
<dbReference type="GO" id="GO:0006396">
    <property type="term" value="P:RNA processing"/>
    <property type="evidence" value="ECO:0007669"/>
    <property type="project" value="InterPro"/>
</dbReference>
<dbReference type="SUPFAM" id="SSF46915">
    <property type="entry name" value="Polynucleotide phosphorylase/guanosine pentaphosphate synthase (PNPase/GPSI), domain 3"/>
    <property type="match status" value="1"/>
</dbReference>
<dbReference type="Proteomes" id="UP000075320">
    <property type="component" value="Unassembled WGS sequence"/>
</dbReference>
<dbReference type="SUPFAM" id="SSF55666">
    <property type="entry name" value="Ribonuclease PH domain 2-like"/>
    <property type="match status" value="2"/>
</dbReference>
<dbReference type="EC" id="2.7.7.8" evidence="9"/>
<evidence type="ECO:0000313" key="12">
    <source>
        <dbReference type="EMBL" id="KYG64912.1"/>
    </source>
</evidence>
<evidence type="ECO:0000256" key="1">
    <source>
        <dbReference type="ARBA" id="ARBA00004496"/>
    </source>
</evidence>
<dbReference type="SUPFAM" id="SSF54791">
    <property type="entry name" value="Eukaryotic type KH-domain (KH-domain type I)"/>
    <property type="match status" value="1"/>
</dbReference>
<dbReference type="PANTHER" id="PTHR11252:SF0">
    <property type="entry name" value="POLYRIBONUCLEOTIDE NUCLEOTIDYLTRANSFERASE 1, MITOCHONDRIAL"/>
    <property type="match status" value="1"/>
</dbReference>
<dbReference type="CDD" id="cd04472">
    <property type="entry name" value="S1_PNPase"/>
    <property type="match status" value="1"/>
</dbReference>
<dbReference type="InterPro" id="IPR012162">
    <property type="entry name" value="PNPase"/>
</dbReference>
<keyword evidence="6 9" id="KW-0479">Metal-binding</keyword>
<dbReference type="GO" id="GO:0000175">
    <property type="term" value="F:3'-5'-RNA exonuclease activity"/>
    <property type="evidence" value="ECO:0007669"/>
    <property type="project" value="TreeGrafter"/>
</dbReference>
<dbReference type="RefSeq" id="WP_061835423.1">
    <property type="nucleotide sequence ID" value="NZ_LUKE01000002.1"/>
</dbReference>
<dbReference type="Pfam" id="PF00013">
    <property type="entry name" value="KH_1"/>
    <property type="match status" value="1"/>
</dbReference>
<dbReference type="SUPFAM" id="SSF54211">
    <property type="entry name" value="Ribosomal protein S5 domain 2-like"/>
    <property type="match status" value="2"/>
</dbReference>
<comment type="catalytic activity">
    <reaction evidence="9">
        <text>RNA(n+1) + phosphate = RNA(n) + a ribonucleoside 5'-diphosphate</text>
        <dbReference type="Rhea" id="RHEA:22096"/>
        <dbReference type="Rhea" id="RHEA-COMP:14527"/>
        <dbReference type="Rhea" id="RHEA-COMP:17342"/>
        <dbReference type="ChEBI" id="CHEBI:43474"/>
        <dbReference type="ChEBI" id="CHEBI:57930"/>
        <dbReference type="ChEBI" id="CHEBI:140395"/>
        <dbReference type="EC" id="2.7.7.8"/>
    </reaction>
</comment>
<evidence type="ECO:0000256" key="6">
    <source>
        <dbReference type="ARBA" id="ARBA00022723"/>
    </source>
</evidence>
<dbReference type="PANTHER" id="PTHR11252">
    <property type="entry name" value="POLYRIBONUCLEOTIDE NUCLEOTIDYLTRANSFERASE"/>
    <property type="match status" value="1"/>
</dbReference>
<dbReference type="Gene3D" id="3.30.230.70">
    <property type="entry name" value="GHMP Kinase, N-terminal domain"/>
    <property type="match status" value="2"/>
</dbReference>
<dbReference type="InterPro" id="IPR020568">
    <property type="entry name" value="Ribosomal_Su5_D2-typ_SF"/>
</dbReference>
<dbReference type="Pfam" id="PF03726">
    <property type="entry name" value="PNPase"/>
    <property type="match status" value="1"/>
</dbReference>
<evidence type="ECO:0000256" key="4">
    <source>
        <dbReference type="ARBA" id="ARBA00022679"/>
    </source>
</evidence>
<evidence type="ECO:0000256" key="7">
    <source>
        <dbReference type="ARBA" id="ARBA00022842"/>
    </source>
</evidence>
<dbReference type="OrthoDB" id="5287310at2"/>
<keyword evidence="10" id="KW-0175">Coiled coil</keyword>
<keyword evidence="8 9" id="KW-0694">RNA-binding</keyword>
<evidence type="ECO:0000256" key="2">
    <source>
        <dbReference type="ARBA" id="ARBA00007404"/>
    </source>
</evidence>
<dbReference type="AlphaFoldDB" id="A0A150WLZ6"/>
<feature type="binding site" evidence="9">
    <location>
        <position position="489"/>
    </location>
    <ligand>
        <name>Mg(2+)</name>
        <dbReference type="ChEBI" id="CHEBI:18420"/>
    </ligand>
</feature>
<protein>
    <recommendedName>
        <fullName evidence="9">Polyribonucleotide nucleotidyltransferase</fullName>
        <ecNumber evidence="9">2.7.7.8</ecNumber>
    </recommendedName>
    <alternativeName>
        <fullName evidence="9">Polynucleotide phosphorylase</fullName>
        <shortName evidence="9">PNPase</shortName>
    </alternativeName>
</protein>
<dbReference type="GO" id="GO:0004654">
    <property type="term" value="F:polyribonucleotide nucleotidyltransferase activity"/>
    <property type="evidence" value="ECO:0007669"/>
    <property type="project" value="UniProtKB-UniRule"/>
</dbReference>
<sequence>MKTTVTTSVGGKQITIETGRLAKQADGSVLVSCGNNMVLVTAVSSKKASELDFFPLTVEYIEKFYATGKIPGGYFKREAKPTNDAVLTARLIDRPIRPSFPEGYRYETQIVGTVLSADGSFPLEILASLGASAALHVSDIPFNGPTCAIQVGRVDGQFIANPTPQQMEKSDMDLIVAGTRNGLLMVEGETKFISEADVLAALKFGHQSMMPLLNAQDELREKTGSTAKRAFTPPAIDADFKTAAENFLRPKIAEALSIRIKQDRYAAANEAAAQAEKALLSTVTDKDLLKQRKKELSAIVDDLKYQEARSMILDRAVRIDGRDVKTVRPIANEVGLLPRAHGSGLFTRGETQVLGTVTLGTGDDEQMIDALTGLQKRKFMLHYNFPPYSVGEVGRMGGTGRREIGHGNLAERALKSVLPDFEKFPYTIRIVSEVLESNGSSSMGTVCAGTTALLDAGVPLKANVAGIAMGLIKEGNRVAVLSDILGDEDALGDMDFKVAGTSQGITALQMDIKIDSVSFEVMETALAQAKEGRAHILNEMEKVIKTPRGQISEFAPRIETIKIKPDKIREVIGSGGKVIRGITEATGVKIEIEDDGTIHVASADPEATKKAIAMINDIIAEAEVGKVYKGKIVKIAEFGAFVEILPGTQGLLHISEISNERVRAVTDVLKEGEVIDVKVLEVDRSGRVKLSRKALLSQ</sequence>
<evidence type="ECO:0000256" key="8">
    <source>
        <dbReference type="ARBA" id="ARBA00022884"/>
    </source>
</evidence>
<dbReference type="InterPro" id="IPR036456">
    <property type="entry name" value="PNPase_PH_RNA-bd_sf"/>
</dbReference>
<comment type="cofactor">
    <cofactor evidence="9">
        <name>Mg(2+)</name>
        <dbReference type="ChEBI" id="CHEBI:18420"/>
    </cofactor>
</comment>
<evidence type="ECO:0000313" key="13">
    <source>
        <dbReference type="Proteomes" id="UP000075320"/>
    </source>
</evidence>
<dbReference type="InterPro" id="IPR001247">
    <property type="entry name" value="ExoRNase_PH_dom1"/>
</dbReference>
<dbReference type="GO" id="GO:0005829">
    <property type="term" value="C:cytosol"/>
    <property type="evidence" value="ECO:0007669"/>
    <property type="project" value="TreeGrafter"/>
</dbReference>
<feature type="coiled-coil region" evidence="10">
    <location>
        <begin position="258"/>
        <end position="306"/>
    </location>
</feature>
<feature type="binding site" evidence="9">
    <location>
        <position position="495"/>
    </location>
    <ligand>
        <name>Mg(2+)</name>
        <dbReference type="ChEBI" id="CHEBI:18420"/>
    </ligand>
</feature>
<dbReference type="CDD" id="cd11363">
    <property type="entry name" value="RNase_PH_PNPase_1"/>
    <property type="match status" value="1"/>
</dbReference>
<evidence type="ECO:0000256" key="10">
    <source>
        <dbReference type="SAM" id="Coils"/>
    </source>
</evidence>
<dbReference type="SUPFAM" id="SSF50249">
    <property type="entry name" value="Nucleic acid-binding proteins"/>
    <property type="match status" value="1"/>
</dbReference>
<dbReference type="CDD" id="cd11364">
    <property type="entry name" value="RNase_PH_PNPase_2"/>
    <property type="match status" value="1"/>
</dbReference>
<accession>A0A150WLZ6</accession>
<evidence type="ECO:0000256" key="5">
    <source>
        <dbReference type="ARBA" id="ARBA00022695"/>
    </source>
</evidence>
<dbReference type="FunFam" id="3.30.1370.10:FF:000001">
    <property type="entry name" value="Polyribonucleotide nucleotidyltransferase"/>
    <property type="match status" value="1"/>
</dbReference>
<dbReference type="InterPro" id="IPR027408">
    <property type="entry name" value="PNPase/RNase_PH_dom_sf"/>
</dbReference>
<dbReference type="NCBIfam" id="NF008805">
    <property type="entry name" value="PRK11824.1"/>
    <property type="match status" value="1"/>
</dbReference>
<dbReference type="InterPro" id="IPR003029">
    <property type="entry name" value="S1_domain"/>
</dbReference>
<dbReference type="GO" id="GO:0003723">
    <property type="term" value="F:RNA binding"/>
    <property type="evidence" value="ECO:0007669"/>
    <property type="project" value="UniProtKB-UniRule"/>
</dbReference>
<dbReference type="FunFam" id="3.30.230.70:FF:000002">
    <property type="entry name" value="Polyribonucleotide nucleotidyltransferase"/>
    <property type="match status" value="1"/>
</dbReference>
<evidence type="ECO:0000256" key="3">
    <source>
        <dbReference type="ARBA" id="ARBA00022490"/>
    </source>
</evidence>
<comment type="similarity">
    <text evidence="2 9">Belongs to the polyribonucleotide nucleotidyltransferase family.</text>
</comment>
<dbReference type="PROSITE" id="PS50084">
    <property type="entry name" value="KH_TYPE_1"/>
    <property type="match status" value="1"/>
</dbReference>
<dbReference type="InterPro" id="IPR004087">
    <property type="entry name" value="KH_dom"/>
</dbReference>
<dbReference type="FunFam" id="3.30.230.70:FF:000001">
    <property type="entry name" value="Polyribonucleotide nucleotidyltransferase"/>
    <property type="match status" value="1"/>
</dbReference>
<dbReference type="GO" id="GO:0000287">
    <property type="term" value="F:magnesium ion binding"/>
    <property type="evidence" value="ECO:0007669"/>
    <property type="project" value="UniProtKB-UniRule"/>
</dbReference>
<dbReference type="PIRSF" id="PIRSF005499">
    <property type="entry name" value="PNPase"/>
    <property type="match status" value="1"/>
</dbReference>
<feature type="domain" description="S1 motif" evidence="11">
    <location>
        <begin position="625"/>
        <end position="693"/>
    </location>
</feature>
<name>A0A150WLZ6_BDEBC</name>
<dbReference type="SMART" id="SM00316">
    <property type="entry name" value="S1"/>
    <property type="match status" value="1"/>
</dbReference>
<comment type="function">
    <text evidence="9">Involved in mRNA degradation. Catalyzes the phosphorolysis of single-stranded polyribonucleotides processively in the 3'- to 5'-direction.</text>
</comment>
<dbReference type="Pfam" id="PF03725">
    <property type="entry name" value="RNase_PH_C"/>
    <property type="match status" value="1"/>
</dbReference>
<organism evidence="12 13">
    <name type="scientific">Bdellovibrio bacteriovorus</name>
    <dbReference type="NCBI Taxonomy" id="959"/>
    <lineage>
        <taxon>Bacteria</taxon>
        <taxon>Pseudomonadati</taxon>
        <taxon>Bdellovibrionota</taxon>
        <taxon>Bdellovibrionia</taxon>
        <taxon>Bdellovibrionales</taxon>
        <taxon>Pseudobdellovibrionaceae</taxon>
        <taxon>Bdellovibrio</taxon>
    </lineage>
</organism>
<comment type="subcellular location">
    <subcellularLocation>
        <location evidence="1 9">Cytoplasm</location>
    </subcellularLocation>
</comment>
<dbReference type="InterPro" id="IPR004088">
    <property type="entry name" value="KH_dom_type_1"/>
</dbReference>
<dbReference type="HAMAP" id="MF_01595">
    <property type="entry name" value="PNPase"/>
    <property type="match status" value="1"/>
</dbReference>
<dbReference type="CDD" id="cd02393">
    <property type="entry name" value="KH-I_PNPase"/>
    <property type="match status" value="1"/>
</dbReference>
<reference evidence="12 13" key="1">
    <citation type="submission" date="2016-03" db="EMBL/GenBank/DDBJ databases">
        <authorList>
            <person name="Ploux O."/>
        </authorList>
    </citation>
    <scope>NUCLEOTIDE SEQUENCE [LARGE SCALE GENOMIC DNA]</scope>
    <source>
        <strain evidence="12 13">R0</strain>
    </source>
</reference>
<dbReference type="FunFam" id="2.40.50.140:FF:000023">
    <property type="entry name" value="Polyribonucleotide nucleotidyltransferase"/>
    <property type="match status" value="1"/>
</dbReference>
<dbReference type="Pfam" id="PF01138">
    <property type="entry name" value="RNase_PH"/>
    <property type="match status" value="2"/>
</dbReference>
<gene>
    <name evidence="9" type="primary">pnp</name>
    <name evidence="12" type="ORF">AZI86_11985</name>
</gene>
<dbReference type="InterPro" id="IPR012340">
    <property type="entry name" value="NA-bd_OB-fold"/>
</dbReference>
<dbReference type="InterPro" id="IPR015848">
    <property type="entry name" value="PNPase_PH_RNA-bd_bac/org-type"/>
</dbReference>
<dbReference type="InterPro" id="IPR015847">
    <property type="entry name" value="ExoRNase_PH_dom2"/>
</dbReference>
<dbReference type="Pfam" id="PF00575">
    <property type="entry name" value="S1"/>
    <property type="match status" value="1"/>
</dbReference>
<dbReference type="NCBIfam" id="TIGR03591">
    <property type="entry name" value="polynuc_phos"/>
    <property type="match status" value="1"/>
</dbReference>
<dbReference type="PROSITE" id="PS50126">
    <property type="entry name" value="S1"/>
    <property type="match status" value="1"/>
</dbReference>
<dbReference type="Gene3D" id="2.40.50.140">
    <property type="entry name" value="Nucleic acid-binding proteins"/>
    <property type="match status" value="1"/>
</dbReference>
<comment type="caution">
    <text evidence="12">The sequence shown here is derived from an EMBL/GenBank/DDBJ whole genome shotgun (WGS) entry which is preliminary data.</text>
</comment>
<evidence type="ECO:0000259" key="11">
    <source>
        <dbReference type="PROSITE" id="PS50126"/>
    </source>
</evidence>